<feature type="region of interest" description="Disordered" evidence="1">
    <location>
        <begin position="49"/>
        <end position="76"/>
    </location>
</feature>
<dbReference type="EMBL" id="KQ981864">
    <property type="protein sequence ID" value="KYN34173.1"/>
    <property type="molecule type" value="Genomic_DNA"/>
</dbReference>
<sequence length="91" mass="9783">MQLSALVRGVSRSTRAIPAGRVGGGASVPDRISHPIAVQSLPNLVFMVQNSPESDNNNKRRSPSTSPYVKVPRSDMATSIRLRATHCRGDT</sequence>
<dbReference type="Proteomes" id="UP000078541">
    <property type="component" value="Unassembled WGS sequence"/>
</dbReference>
<organism evidence="2 3">
    <name type="scientific">Trachymyrmex septentrionalis</name>
    <dbReference type="NCBI Taxonomy" id="34720"/>
    <lineage>
        <taxon>Eukaryota</taxon>
        <taxon>Metazoa</taxon>
        <taxon>Ecdysozoa</taxon>
        <taxon>Arthropoda</taxon>
        <taxon>Hexapoda</taxon>
        <taxon>Insecta</taxon>
        <taxon>Pterygota</taxon>
        <taxon>Neoptera</taxon>
        <taxon>Endopterygota</taxon>
        <taxon>Hymenoptera</taxon>
        <taxon>Apocrita</taxon>
        <taxon>Aculeata</taxon>
        <taxon>Formicoidea</taxon>
        <taxon>Formicidae</taxon>
        <taxon>Myrmicinae</taxon>
        <taxon>Trachymyrmex</taxon>
    </lineage>
</organism>
<proteinExistence type="predicted"/>
<gene>
    <name evidence="2" type="ORF">ALC56_11279</name>
</gene>
<name>A0A195F131_9HYME</name>
<accession>A0A195F131</accession>
<keyword evidence="3" id="KW-1185">Reference proteome</keyword>
<dbReference type="STRING" id="34720.A0A195F131"/>
<dbReference type="AlphaFoldDB" id="A0A195F131"/>
<evidence type="ECO:0000313" key="3">
    <source>
        <dbReference type="Proteomes" id="UP000078541"/>
    </source>
</evidence>
<reference evidence="2 3" key="1">
    <citation type="submission" date="2016-03" db="EMBL/GenBank/DDBJ databases">
        <title>Trachymyrmex septentrionalis WGS genome.</title>
        <authorList>
            <person name="Nygaard S."/>
            <person name="Hu H."/>
            <person name="Boomsma J."/>
            <person name="Zhang G."/>
        </authorList>
    </citation>
    <scope>NUCLEOTIDE SEQUENCE [LARGE SCALE GENOMIC DNA]</scope>
    <source>
        <strain evidence="2">Tsep2-gDNA-1</strain>
        <tissue evidence="2">Whole body</tissue>
    </source>
</reference>
<protein>
    <submittedName>
        <fullName evidence="2">Uncharacterized protein</fullName>
    </submittedName>
</protein>
<evidence type="ECO:0000256" key="1">
    <source>
        <dbReference type="SAM" id="MobiDB-lite"/>
    </source>
</evidence>
<evidence type="ECO:0000313" key="2">
    <source>
        <dbReference type="EMBL" id="KYN34173.1"/>
    </source>
</evidence>